<gene>
    <name evidence="2" type="ORF">L3Y34_005420</name>
</gene>
<reference evidence="2 3" key="1">
    <citation type="submission" date="2022-05" db="EMBL/GenBank/DDBJ databases">
        <title>Chromosome-level reference genomes for two strains of Caenorhabditis briggsae: an improved platform for comparative genomics.</title>
        <authorList>
            <person name="Stevens L."/>
            <person name="Andersen E.C."/>
        </authorList>
    </citation>
    <scope>NUCLEOTIDE SEQUENCE [LARGE SCALE GENOMIC DNA]</scope>
    <source>
        <strain evidence="2">QX1410_ONT</strain>
        <tissue evidence="2">Whole-organism</tissue>
    </source>
</reference>
<organism evidence="2 3">
    <name type="scientific">Caenorhabditis briggsae</name>
    <dbReference type="NCBI Taxonomy" id="6238"/>
    <lineage>
        <taxon>Eukaryota</taxon>
        <taxon>Metazoa</taxon>
        <taxon>Ecdysozoa</taxon>
        <taxon>Nematoda</taxon>
        <taxon>Chromadorea</taxon>
        <taxon>Rhabditida</taxon>
        <taxon>Rhabditina</taxon>
        <taxon>Rhabditomorpha</taxon>
        <taxon>Rhabditoidea</taxon>
        <taxon>Rhabditidae</taxon>
        <taxon>Peloderinae</taxon>
        <taxon>Caenorhabditis</taxon>
    </lineage>
</organism>
<name>A0AAE9D6W5_CAEBR</name>
<keyword evidence="1" id="KW-0732">Signal</keyword>
<dbReference type="EMBL" id="CP090894">
    <property type="protein sequence ID" value="ULT97585.1"/>
    <property type="molecule type" value="Genomic_DNA"/>
</dbReference>
<protein>
    <submittedName>
        <fullName evidence="2">Uncharacterized protein</fullName>
    </submittedName>
</protein>
<evidence type="ECO:0000313" key="2">
    <source>
        <dbReference type="EMBL" id="ULT97585.1"/>
    </source>
</evidence>
<accession>A0AAE9D6W5</accession>
<feature type="signal peptide" evidence="1">
    <location>
        <begin position="1"/>
        <end position="16"/>
    </location>
</feature>
<feature type="chain" id="PRO_5042249895" evidence="1">
    <location>
        <begin position="17"/>
        <end position="199"/>
    </location>
</feature>
<evidence type="ECO:0000256" key="1">
    <source>
        <dbReference type="SAM" id="SignalP"/>
    </source>
</evidence>
<proteinExistence type="predicted"/>
<dbReference type="AlphaFoldDB" id="A0AAE9D6W5"/>
<evidence type="ECO:0000313" key="3">
    <source>
        <dbReference type="Proteomes" id="UP000827892"/>
    </source>
</evidence>
<sequence length="199" mass="21998">MVSRLVLLILISTVSAEFHKMKLGGDCEKIRLELEGTDDSATKLSKFNAFLDTLGPDVRQKFWDIVAAAKTDAATNLPSENAKNLAASVVSDFETGNFFKSHEEMSKELKSKFESLDDADKTAVKNLAKVYGQQIKKLVVPVLPENCKPASDAATEAGKQAQAGGFDRADYLPRKKRELLFIDNLTAAFRAYRLEKMGY</sequence>
<dbReference type="Proteomes" id="UP000827892">
    <property type="component" value="Chromosome IV"/>
</dbReference>